<evidence type="ECO:0000313" key="1">
    <source>
        <dbReference type="EMBL" id="BDS06410.1"/>
    </source>
</evidence>
<dbReference type="EMBL" id="AP026866">
    <property type="protein sequence ID" value="BDS06410.1"/>
    <property type="molecule type" value="Genomic_DNA"/>
</dbReference>
<protein>
    <submittedName>
        <fullName evidence="1">Uncharacterized protein</fullName>
    </submittedName>
</protein>
<dbReference type="AlphaFoldDB" id="A0AAT9FKA3"/>
<dbReference type="KEGG" id="osu:NT6N_14500"/>
<sequence length="86" mass="9252">MGEQTNLHTMNKDSNNDFTTISEFLSAFAPEVSGRSTDIVTPELHGKLENLASGKLGEDEGRSISREILANENAMKTLAGLLSNDA</sequence>
<organism evidence="1">
    <name type="scientific">Oceaniferula spumae</name>
    <dbReference type="NCBI Taxonomy" id="2979115"/>
    <lineage>
        <taxon>Bacteria</taxon>
        <taxon>Pseudomonadati</taxon>
        <taxon>Verrucomicrobiota</taxon>
        <taxon>Verrucomicrobiia</taxon>
        <taxon>Verrucomicrobiales</taxon>
        <taxon>Verrucomicrobiaceae</taxon>
        <taxon>Oceaniferula</taxon>
    </lineage>
</organism>
<gene>
    <name evidence="1" type="ORF">NT6N_14500</name>
</gene>
<reference evidence="1" key="1">
    <citation type="submission" date="2024-07" db="EMBL/GenBank/DDBJ databases">
        <title>Complete genome sequence of Verrucomicrobiaceae bacterium NT6N.</title>
        <authorList>
            <person name="Huang C."/>
            <person name="Takami H."/>
            <person name="Hamasaki K."/>
        </authorList>
    </citation>
    <scope>NUCLEOTIDE SEQUENCE</scope>
    <source>
        <strain evidence="1">NT6N</strain>
    </source>
</reference>
<proteinExistence type="predicted"/>
<accession>A0AAT9FKA3</accession>
<name>A0AAT9FKA3_9BACT</name>